<feature type="compositionally biased region" description="Polar residues" evidence="1">
    <location>
        <begin position="58"/>
        <end position="67"/>
    </location>
</feature>
<dbReference type="AlphaFoldDB" id="A0A6J4QEI7"/>
<evidence type="ECO:0000313" key="2">
    <source>
        <dbReference type="EMBL" id="CAA9442652.1"/>
    </source>
</evidence>
<sequence length="76" mass="8353">MEEQSPANQDDAGSGEARHGYRNEVNWEGGSGRQPYSNQGRREKPSPAAGEEFPQGNRAGQSGQNLDQLERVKQKP</sequence>
<gene>
    <name evidence="2" type="ORF">AVDCRST_MAG51-3410</name>
</gene>
<evidence type="ECO:0000256" key="1">
    <source>
        <dbReference type="SAM" id="MobiDB-lite"/>
    </source>
</evidence>
<accession>A0A6J4QEI7</accession>
<protein>
    <submittedName>
        <fullName evidence="2">Uncharacterized protein</fullName>
    </submittedName>
</protein>
<proteinExistence type="predicted"/>
<name>A0A6J4QEI7_9BURK</name>
<reference evidence="2" key="1">
    <citation type="submission" date="2020-02" db="EMBL/GenBank/DDBJ databases">
        <authorList>
            <person name="Meier V. D."/>
        </authorList>
    </citation>
    <scope>NUCLEOTIDE SEQUENCE</scope>
    <source>
        <strain evidence="2">AVDCRST_MAG51</strain>
    </source>
</reference>
<dbReference type="EMBL" id="CADCUX010000737">
    <property type="protein sequence ID" value="CAA9442652.1"/>
    <property type="molecule type" value="Genomic_DNA"/>
</dbReference>
<feature type="region of interest" description="Disordered" evidence="1">
    <location>
        <begin position="1"/>
        <end position="76"/>
    </location>
</feature>
<organism evidence="2">
    <name type="scientific">uncultured Ramlibacter sp</name>
    <dbReference type="NCBI Taxonomy" id="260755"/>
    <lineage>
        <taxon>Bacteria</taxon>
        <taxon>Pseudomonadati</taxon>
        <taxon>Pseudomonadota</taxon>
        <taxon>Betaproteobacteria</taxon>
        <taxon>Burkholderiales</taxon>
        <taxon>Comamonadaceae</taxon>
        <taxon>Ramlibacter</taxon>
        <taxon>environmental samples</taxon>
    </lineage>
</organism>